<dbReference type="Pfam" id="PF06668">
    <property type="entry name" value="ITI_HC_C"/>
    <property type="match status" value="1"/>
</dbReference>
<dbReference type="GO" id="GO:0030212">
    <property type="term" value="P:hyaluronan metabolic process"/>
    <property type="evidence" value="ECO:0007669"/>
    <property type="project" value="InterPro"/>
</dbReference>
<evidence type="ECO:0000313" key="2">
    <source>
        <dbReference type="Ensembl" id="ENSPKIP00000018944.1"/>
    </source>
</evidence>
<name>A0A3B3RKF4_9TELE</name>
<evidence type="ECO:0000313" key="3">
    <source>
        <dbReference type="Proteomes" id="UP000261540"/>
    </source>
</evidence>
<dbReference type="GeneTree" id="ENSGT00740000116959"/>
<dbReference type="GO" id="GO:0004867">
    <property type="term" value="F:serine-type endopeptidase inhibitor activity"/>
    <property type="evidence" value="ECO:0007669"/>
    <property type="project" value="InterPro"/>
</dbReference>
<evidence type="ECO:0000259" key="1">
    <source>
        <dbReference type="Pfam" id="PF06668"/>
    </source>
</evidence>
<feature type="domain" description="Inter-alpha-trypsin inhibitor heavy chain C-terminal" evidence="1">
    <location>
        <begin position="79"/>
        <end position="221"/>
    </location>
</feature>
<dbReference type="AlphaFoldDB" id="A0A3B3RKF4"/>
<dbReference type="Ensembl" id="ENSPKIT00000035786.1">
    <property type="protein sequence ID" value="ENSPKIP00000018944.1"/>
    <property type="gene ID" value="ENSPKIG00000004323.1"/>
</dbReference>
<protein>
    <recommendedName>
        <fullName evidence="1">Inter-alpha-trypsin inhibitor heavy chain C-terminal domain-containing protein</fullName>
    </recommendedName>
</protein>
<sequence length="239" mass="26893">QLHYLHFNQFKWQAIIVNYTHVFKVKDVVDLRILQPTAGHSNQLCFDVQVSQKQNYKLLDDQTTDLLVVGQVNSEAKKGFQQISIRSKAWGSVTVDTTKIVLIQGQKNEDFSWTPFSFSNALNGLSLNMQDGVLTVEVGETRMDILLHSDGQNSFLWPAVKKRPPGSTAMGILGQFLVSYEEKQVIPTGILEIQDKEVPASRETAVNYNDPNKPRVDCWLVPYQSVLGVNLSELTVVQT</sequence>
<keyword evidence="3" id="KW-1185">Reference proteome</keyword>
<dbReference type="STRING" id="1676925.ENSPKIP00000018944"/>
<organism evidence="2 3">
    <name type="scientific">Paramormyrops kingsleyae</name>
    <dbReference type="NCBI Taxonomy" id="1676925"/>
    <lineage>
        <taxon>Eukaryota</taxon>
        <taxon>Metazoa</taxon>
        <taxon>Chordata</taxon>
        <taxon>Craniata</taxon>
        <taxon>Vertebrata</taxon>
        <taxon>Euteleostomi</taxon>
        <taxon>Actinopterygii</taxon>
        <taxon>Neopterygii</taxon>
        <taxon>Teleostei</taxon>
        <taxon>Osteoglossocephala</taxon>
        <taxon>Osteoglossomorpha</taxon>
        <taxon>Osteoglossiformes</taxon>
        <taxon>Mormyridae</taxon>
        <taxon>Paramormyrops</taxon>
    </lineage>
</organism>
<reference evidence="2" key="1">
    <citation type="submission" date="2025-08" db="UniProtKB">
        <authorList>
            <consortium name="Ensembl"/>
        </authorList>
    </citation>
    <scope>IDENTIFICATION</scope>
</reference>
<reference evidence="2" key="2">
    <citation type="submission" date="2025-09" db="UniProtKB">
        <authorList>
            <consortium name="Ensembl"/>
        </authorList>
    </citation>
    <scope>IDENTIFICATION</scope>
</reference>
<accession>A0A3B3RKF4</accession>
<dbReference type="Proteomes" id="UP000261540">
    <property type="component" value="Unplaced"/>
</dbReference>
<proteinExistence type="predicted"/>
<dbReference type="InterPro" id="IPR010600">
    <property type="entry name" value="ITI_HC_C"/>
</dbReference>